<accession>A0A3S0ZIK9</accession>
<dbReference type="InterPro" id="IPR009852">
    <property type="entry name" value="CENPJ_C_dom"/>
</dbReference>
<feature type="compositionally biased region" description="Acidic residues" evidence="3">
    <location>
        <begin position="946"/>
        <end position="959"/>
    </location>
</feature>
<organism evidence="6 7">
    <name type="scientific">Elysia chlorotica</name>
    <name type="common">Eastern emerald elysia</name>
    <name type="synonym">Sea slug</name>
    <dbReference type="NCBI Taxonomy" id="188477"/>
    <lineage>
        <taxon>Eukaryota</taxon>
        <taxon>Metazoa</taxon>
        <taxon>Spiralia</taxon>
        <taxon>Lophotrochozoa</taxon>
        <taxon>Mollusca</taxon>
        <taxon>Gastropoda</taxon>
        <taxon>Heterobranchia</taxon>
        <taxon>Euthyneura</taxon>
        <taxon>Panpulmonata</taxon>
        <taxon>Sacoglossa</taxon>
        <taxon>Placobranchoidea</taxon>
        <taxon>Plakobranchidae</taxon>
        <taxon>Elysia</taxon>
    </lineage>
</organism>
<feature type="region of interest" description="Disordered" evidence="3">
    <location>
        <begin position="841"/>
        <end position="992"/>
    </location>
</feature>
<feature type="domain" description="Centromere protein J C-terminal" evidence="4">
    <location>
        <begin position="1412"/>
        <end position="1446"/>
    </location>
</feature>
<dbReference type="EMBL" id="RQTK01000498">
    <property type="protein sequence ID" value="RUS78630.1"/>
    <property type="molecule type" value="Genomic_DNA"/>
</dbReference>
<sequence length="1605" mass="175876">DSSLDLLEQHQAREQARLLQRFRELREWQQQQQQQLMNQQQQQLRTWQDEQSKVQTLIANQGVKSKSIKPSVASSGSPLMTPPTKPRQGQVINPAAESVSQSQMAGVSLDSGLVVSMQDTLKSQSSLPKPVMYPSLTSTLGNGDDNDDDKYTNSELFSNLGEELQERAREMDEDSRPVPDWMSDSSENFLRGSQLPPPRMIRGGNQLAGLEQLLKTAPAGFLQQMLGLLPGGKTMESNPRGGRTPEEVELSASPTFPQQKQQPAARRLFSYHNAREEMEGREATAGDASIRETTGAAVMMENAEQRPQQNQSHQQQLAEMILLHQKQEQLIQQQRRNEAQAQPRSHGQGLQSQQTNGLVLGPAFSDQDVDPRFVPRSFGLQDGDFDPQSFRNGLSGHGHNREGVHLQGEDDDEDVDDESYEEDEDQASVSGEEEEERTTQASGVRNHDRPIKGTGGRKSFEQLLEEQLQQEKEKLQQMNGESGSQRKIPFLRKGQGTARFNSAPKKPPPKKSSASRSQSRSHHSSDPSGGARAQSSEGGGKKSSVGSRLKSMGKPADAGQNFQGDKRGTELDSLAEFEVLEEAADNMSMCSSSSLIGRLVYGDRQGQKDAVQKLKTITESLKSARSDRSGSGLEGKESGAGFTSANLYSNNNNNNSNNNNNGIVSQYKEDKLSSAFEEAMERREESQGNESSEVTLTESSEEEEEEETDERLGAGEMFRPDANTASPSKVLTRKVAPLASKYSAANDTLSLLKSLSAQASVLTSNPPHSSSSSETSAVTTSTSSVSSKLHPLANPALSEGFNFFSGSSTLPPNLFSTASKEGMLLSSGFGSIMAQTFQPSSSVFTPAPVSSSGVNGSTHVQNGGSAESKSQLPNRMLNGQEYVSGKYGSESSDEDTQYSSDEADSQGEESGEKESDKKEAGGDKEKKETHPQDGEASKVNGVASAFDDESAWEDEDDFEAFDKASTLKAKPVSEPGPVAATGDPTTPPTSRLVSKLFPKLRPKPSAEAEKVSTAIHQSLQQASSQPVNAATGIQSSILREKLKELDTEIEKFRSENANLDKLRREREEGLAKLKQEIESFQKEKESELRRLEEFKAEEMKKLKRERKLFESYQKKLRSMPDKREREEIENLKMQLEEVQEELKRKESRWTASTARLKNRVAELELENGEVKEEVRILERKRLEWMTSQASGSGRSGGHSSSNGKIGGPASIGGASAVQTVRTSLNTKASVPSVTSGSSNIGSNHNNNNNTTRGRSSKHPSSHTSNNNMNNNNNNNNNHTKTNNSGGKAGLFNGLTQSSTSNKQQSGPMGLPASTATLVAPSVPVMVLSPPIQQHQHHHPHSQQQPPLEATSREGSDGLQAMQNTAVPVMMECTIPAGTDVSKMPGLQANQRSPDKSAARLAIERAVVDKGDPSVFTESVHQDGKTEKIFGTGAKEIRFPNGTVKEISADGQTIVCRLANGDIRQILPDHRVVYIFSEAQIMQTTFPDGLETFQFQNGQIERRYPDGTVEITFPSKDIKYLFPDGGQEVILTDGTVMQYNSKGERTVEYPSGDREVHTAEFQRREFPDGIIKTIYADGRHETRFPNGRVRMRDKDGNVVMDQIVYR</sequence>
<protein>
    <recommendedName>
        <fullName evidence="8">Centromere protein J C-terminal domain-containing protein</fullName>
    </recommendedName>
</protein>
<comment type="caution">
    <text evidence="6">The sequence shown here is derived from an EMBL/GenBank/DDBJ whole genome shotgun (WGS) entry which is preliminary data.</text>
</comment>
<feature type="compositionally biased region" description="Acidic residues" evidence="3">
    <location>
        <begin position="699"/>
        <end position="709"/>
    </location>
</feature>
<feature type="compositionally biased region" description="Polar residues" evidence="3">
    <location>
        <begin position="1293"/>
        <end position="1306"/>
    </location>
</feature>
<feature type="region of interest" description="Disordered" evidence="3">
    <location>
        <begin position="1226"/>
        <end position="1314"/>
    </location>
</feature>
<feature type="domain" description="CENPJ tubulin-binding region" evidence="5">
    <location>
        <begin position="446"/>
        <end position="501"/>
    </location>
</feature>
<evidence type="ECO:0000256" key="1">
    <source>
        <dbReference type="ARBA" id="ARBA00005627"/>
    </source>
</evidence>
<keyword evidence="2" id="KW-0175">Coiled coil</keyword>
<evidence type="ECO:0000259" key="4">
    <source>
        <dbReference type="Pfam" id="PF07202"/>
    </source>
</evidence>
<dbReference type="InterPro" id="IPR026581">
    <property type="entry name" value="TCP10L/CENPJ"/>
</dbReference>
<feature type="domain" description="Centromere protein J C-terminal" evidence="4">
    <location>
        <begin position="1486"/>
        <end position="1514"/>
    </location>
</feature>
<dbReference type="Pfam" id="PF07202">
    <property type="entry name" value="Tcp10_C"/>
    <property type="match status" value="4"/>
</dbReference>
<feature type="region of interest" description="Disordered" evidence="3">
    <location>
        <begin position="68"/>
        <end position="89"/>
    </location>
</feature>
<feature type="compositionally biased region" description="Polar residues" evidence="3">
    <location>
        <begin position="339"/>
        <end position="357"/>
    </location>
</feature>
<name>A0A3S0ZIK9_ELYCH</name>
<dbReference type="GO" id="GO:0060271">
    <property type="term" value="P:cilium assembly"/>
    <property type="evidence" value="ECO:0007669"/>
    <property type="project" value="TreeGrafter"/>
</dbReference>
<dbReference type="OrthoDB" id="10252174at2759"/>
<keyword evidence="7" id="KW-1185">Reference proteome</keyword>
<dbReference type="Proteomes" id="UP000271974">
    <property type="component" value="Unassembled WGS sequence"/>
</dbReference>
<feature type="domain" description="Centromere protein J C-terminal" evidence="4">
    <location>
        <begin position="1560"/>
        <end position="1589"/>
    </location>
</feature>
<dbReference type="PANTHER" id="PTHR10331">
    <property type="entry name" value="T COMPLEX PROTEIN 10"/>
    <property type="match status" value="1"/>
</dbReference>
<evidence type="ECO:0008006" key="8">
    <source>
        <dbReference type="Google" id="ProtNLM"/>
    </source>
</evidence>
<feature type="compositionally biased region" description="Low complexity" evidence="3">
    <location>
        <begin position="760"/>
        <end position="787"/>
    </location>
</feature>
<dbReference type="Gene3D" id="2.60.450.20">
    <property type="match status" value="1"/>
</dbReference>
<gene>
    <name evidence="6" type="ORF">EGW08_013600</name>
</gene>
<feature type="compositionally biased region" description="Acidic residues" evidence="3">
    <location>
        <begin position="891"/>
        <end position="909"/>
    </location>
</feature>
<feature type="compositionally biased region" description="Basic and acidic residues" evidence="3">
    <location>
        <begin position="399"/>
        <end position="408"/>
    </location>
</feature>
<dbReference type="InterPro" id="IPR058029">
    <property type="entry name" value="Tubulin-bd_CENPJ"/>
</dbReference>
<feature type="region of interest" description="Disordered" evidence="3">
    <location>
        <begin position="1331"/>
        <end position="1355"/>
    </location>
</feature>
<evidence type="ECO:0000313" key="7">
    <source>
        <dbReference type="Proteomes" id="UP000271974"/>
    </source>
</evidence>
<evidence type="ECO:0000313" key="6">
    <source>
        <dbReference type="EMBL" id="RUS78630.1"/>
    </source>
</evidence>
<feature type="region of interest" description="Disordered" evidence="3">
    <location>
        <begin position="760"/>
        <end position="788"/>
    </location>
</feature>
<feature type="region of interest" description="Disordered" evidence="3">
    <location>
        <begin position="618"/>
        <end position="730"/>
    </location>
</feature>
<dbReference type="GO" id="GO:0005814">
    <property type="term" value="C:centriole"/>
    <property type="evidence" value="ECO:0007669"/>
    <property type="project" value="TreeGrafter"/>
</dbReference>
<dbReference type="InterPro" id="IPR047002">
    <property type="entry name" value="Tcp10_C_sf"/>
</dbReference>
<evidence type="ECO:0000256" key="3">
    <source>
        <dbReference type="SAM" id="MobiDB-lite"/>
    </source>
</evidence>
<dbReference type="GO" id="GO:0015631">
    <property type="term" value="F:tubulin binding"/>
    <property type="evidence" value="ECO:0007669"/>
    <property type="project" value="TreeGrafter"/>
</dbReference>
<evidence type="ECO:0000259" key="5">
    <source>
        <dbReference type="Pfam" id="PF25779"/>
    </source>
</evidence>
<comment type="similarity">
    <text evidence="1">Belongs to the TCP10 family.</text>
</comment>
<feature type="compositionally biased region" description="Basic and acidic residues" evidence="3">
    <location>
        <begin position="910"/>
        <end position="936"/>
    </location>
</feature>
<feature type="domain" description="Centromere protein J C-terminal" evidence="4">
    <location>
        <begin position="1522"/>
        <end position="1556"/>
    </location>
</feature>
<feature type="non-terminal residue" evidence="6">
    <location>
        <position position="1"/>
    </location>
</feature>
<feature type="compositionally biased region" description="Low complexity" evidence="3">
    <location>
        <begin position="1234"/>
        <end position="1253"/>
    </location>
</feature>
<dbReference type="GO" id="GO:0061511">
    <property type="term" value="P:centriole elongation"/>
    <property type="evidence" value="ECO:0007669"/>
    <property type="project" value="TreeGrafter"/>
</dbReference>
<reference evidence="6 7" key="1">
    <citation type="submission" date="2019-01" db="EMBL/GenBank/DDBJ databases">
        <title>A draft genome assembly of the solar-powered sea slug Elysia chlorotica.</title>
        <authorList>
            <person name="Cai H."/>
            <person name="Li Q."/>
            <person name="Fang X."/>
            <person name="Li J."/>
            <person name="Curtis N.E."/>
            <person name="Altenburger A."/>
            <person name="Shibata T."/>
            <person name="Feng M."/>
            <person name="Maeda T."/>
            <person name="Schwartz J.A."/>
            <person name="Shigenobu S."/>
            <person name="Lundholm N."/>
            <person name="Nishiyama T."/>
            <person name="Yang H."/>
            <person name="Hasebe M."/>
            <person name="Li S."/>
            <person name="Pierce S.K."/>
            <person name="Wang J."/>
        </authorList>
    </citation>
    <scope>NUCLEOTIDE SEQUENCE [LARGE SCALE GENOMIC DNA]</scope>
    <source>
        <strain evidence="6">EC2010</strain>
        <tissue evidence="6">Whole organism of an adult</tissue>
    </source>
</reference>
<feature type="compositionally biased region" description="Acidic residues" evidence="3">
    <location>
        <begin position="409"/>
        <end position="436"/>
    </location>
</feature>
<proteinExistence type="inferred from homology"/>
<feature type="compositionally biased region" description="Polar residues" evidence="3">
    <location>
        <begin position="841"/>
        <end position="873"/>
    </location>
</feature>
<feature type="compositionally biased region" description="Basic and acidic residues" evidence="3">
    <location>
        <begin position="164"/>
        <end position="177"/>
    </location>
</feature>
<dbReference type="STRING" id="188477.A0A3S0ZIK9"/>
<feature type="region of interest" description="Disordered" evidence="3">
    <location>
        <begin position="329"/>
        <end position="569"/>
    </location>
</feature>
<feature type="compositionally biased region" description="Low complexity" evidence="3">
    <location>
        <begin position="1261"/>
        <end position="1284"/>
    </location>
</feature>
<dbReference type="GO" id="GO:0005813">
    <property type="term" value="C:centrosome"/>
    <property type="evidence" value="ECO:0007669"/>
    <property type="project" value="TreeGrafter"/>
</dbReference>
<evidence type="ECO:0000256" key="2">
    <source>
        <dbReference type="SAM" id="Coils"/>
    </source>
</evidence>
<feature type="coiled-coil region" evidence="2">
    <location>
        <begin position="1035"/>
        <end position="1180"/>
    </location>
</feature>
<feature type="region of interest" description="Disordered" evidence="3">
    <location>
        <begin position="125"/>
        <end position="203"/>
    </location>
</feature>
<dbReference type="Pfam" id="PF25779">
    <property type="entry name" value="Tubulin-bind_CPAP"/>
    <property type="match status" value="1"/>
</dbReference>
<feature type="compositionally biased region" description="Low complexity" evidence="3">
    <location>
        <begin position="1187"/>
        <end position="1203"/>
    </location>
</feature>
<dbReference type="PANTHER" id="PTHR10331:SF6">
    <property type="entry name" value="SPINDLE ASSEMBLY ABNORMAL 4"/>
    <property type="match status" value="1"/>
</dbReference>
<feature type="region of interest" description="Disordered" evidence="3">
    <location>
        <begin position="1187"/>
        <end position="1212"/>
    </location>
</feature>
<feature type="compositionally biased region" description="Low complexity" evidence="3">
    <location>
        <begin position="649"/>
        <end position="661"/>
    </location>
</feature>